<evidence type="ECO:0000256" key="3">
    <source>
        <dbReference type="ARBA" id="ARBA00022691"/>
    </source>
</evidence>
<proteinExistence type="inferred from homology"/>
<dbReference type="GO" id="GO:0030410">
    <property type="term" value="F:nicotianamine synthase activity"/>
    <property type="evidence" value="ECO:0007669"/>
    <property type="project" value="InterPro"/>
</dbReference>
<dbReference type="InterPro" id="IPR029063">
    <property type="entry name" value="SAM-dependent_MTases_sf"/>
</dbReference>
<dbReference type="Gene3D" id="3.40.50.150">
    <property type="entry name" value="Vaccinia Virus protein VP39"/>
    <property type="match status" value="1"/>
</dbReference>
<comment type="similarity">
    <text evidence="1">Belongs to the nicotianamine synthase (NAS)-like family.</text>
</comment>
<dbReference type="EMBL" id="KQ257463">
    <property type="protein sequence ID" value="KNC97701.1"/>
    <property type="molecule type" value="Genomic_DNA"/>
</dbReference>
<dbReference type="Pfam" id="PF03059">
    <property type="entry name" value="NAS"/>
    <property type="match status" value="1"/>
</dbReference>
<protein>
    <recommendedName>
        <fullName evidence="6">Nicotianamine synthase</fullName>
    </recommendedName>
</protein>
<dbReference type="AlphaFoldDB" id="A0A0L0H9K8"/>
<evidence type="ECO:0000313" key="4">
    <source>
        <dbReference type="EMBL" id="KNC97701.1"/>
    </source>
</evidence>
<dbReference type="STRING" id="645134.A0A0L0H9K8"/>
<dbReference type="eggNOG" id="ENOG502QTU6">
    <property type="taxonomic scope" value="Eukaryota"/>
</dbReference>
<evidence type="ECO:0000313" key="5">
    <source>
        <dbReference type="Proteomes" id="UP000053201"/>
    </source>
</evidence>
<reference evidence="4 5" key="1">
    <citation type="submission" date="2009-08" db="EMBL/GenBank/DDBJ databases">
        <title>The Genome Sequence of Spizellomyces punctatus strain DAOM BR117.</title>
        <authorList>
            <consortium name="The Broad Institute Genome Sequencing Platform"/>
            <person name="Russ C."/>
            <person name="Cuomo C."/>
            <person name="Shea T."/>
            <person name="Young S.K."/>
            <person name="Zeng Q."/>
            <person name="Koehrsen M."/>
            <person name="Haas B."/>
            <person name="Borodovsky M."/>
            <person name="Guigo R."/>
            <person name="Alvarado L."/>
            <person name="Berlin A."/>
            <person name="Bochicchio J."/>
            <person name="Borenstein D."/>
            <person name="Chapman S."/>
            <person name="Chen Z."/>
            <person name="Engels R."/>
            <person name="Freedman E."/>
            <person name="Gellesch M."/>
            <person name="Goldberg J."/>
            <person name="Griggs A."/>
            <person name="Gujja S."/>
            <person name="Heiman D."/>
            <person name="Hepburn T."/>
            <person name="Howarth C."/>
            <person name="Jen D."/>
            <person name="Larson L."/>
            <person name="Lewis B."/>
            <person name="Mehta T."/>
            <person name="Park D."/>
            <person name="Pearson M."/>
            <person name="Roberts A."/>
            <person name="Saif S."/>
            <person name="Shenoy N."/>
            <person name="Sisk P."/>
            <person name="Stolte C."/>
            <person name="Sykes S."/>
            <person name="Thomson T."/>
            <person name="Walk T."/>
            <person name="White J."/>
            <person name="Yandava C."/>
            <person name="Burger G."/>
            <person name="Gray M.W."/>
            <person name="Holland P.W.H."/>
            <person name="King N."/>
            <person name="Lang F.B.F."/>
            <person name="Roger A.J."/>
            <person name="Ruiz-Trillo I."/>
            <person name="Lander E."/>
            <person name="Nusbaum C."/>
        </authorList>
    </citation>
    <scope>NUCLEOTIDE SEQUENCE [LARGE SCALE GENOMIC DNA]</scope>
    <source>
        <strain evidence="4 5">DAOM BR117</strain>
    </source>
</reference>
<keyword evidence="3" id="KW-0949">S-adenosyl-L-methionine</keyword>
<dbReference type="PANTHER" id="PTHR32266:SF12">
    <property type="entry name" value="NICOTIANAMINE SYNTHASE 3"/>
    <property type="match status" value="1"/>
</dbReference>
<dbReference type="OrthoDB" id="1858069at2759"/>
<dbReference type="InterPro" id="IPR004298">
    <property type="entry name" value="Nicotian_synth"/>
</dbReference>
<keyword evidence="5" id="KW-1185">Reference proteome</keyword>
<dbReference type="Proteomes" id="UP000053201">
    <property type="component" value="Unassembled WGS sequence"/>
</dbReference>
<organism evidence="4 5">
    <name type="scientific">Spizellomyces punctatus (strain DAOM BR117)</name>
    <dbReference type="NCBI Taxonomy" id="645134"/>
    <lineage>
        <taxon>Eukaryota</taxon>
        <taxon>Fungi</taxon>
        <taxon>Fungi incertae sedis</taxon>
        <taxon>Chytridiomycota</taxon>
        <taxon>Chytridiomycota incertae sedis</taxon>
        <taxon>Chytridiomycetes</taxon>
        <taxon>Spizellomycetales</taxon>
        <taxon>Spizellomycetaceae</taxon>
        <taxon>Spizellomyces</taxon>
    </lineage>
</organism>
<evidence type="ECO:0000256" key="2">
    <source>
        <dbReference type="ARBA" id="ARBA00022679"/>
    </source>
</evidence>
<dbReference type="OMA" id="NIDMSPT"/>
<gene>
    <name evidence="4" type="ORF">SPPG_07163</name>
</gene>
<accession>A0A0L0H9K8</accession>
<sequence>MVLLKQQPSRDLVPTILKLHASLSEARSLDPSPAINALFSSLVELCERNWPRSVVEDVLGNESVQEVVGSLRRLCSEGEFRLEMEWVVRILEGHGAINDFPYYNNYIDLTRLELNALLSLTPPTAPPTQYIFIGSGPLPLTSICLAQELSERFPERTQRIHNMDLSDRAIQTSSKLVGSKLDNEHISQMMSFEVCDVSNGVQLNEFDVVYLAALVGLDSGEKRKVLEHVRKGMRQGALLVVRSAHSLRGLLYPPVEIDSLEGFDPLLVVHPHNHVINSVLIARRV</sequence>
<keyword evidence="2" id="KW-0808">Transferase</keyword>
<name>A0A0L0H9K8_SPIPD</name>
<evidence type="ECO:0000256" key="1">
    <source>
        <dbReference type="ARBA" id="ARBA00007009"/>
    </source>
</evidence>
<dbReference type="VEuPathDB" id="FungiDB:SPPG_07163"/>
<dbReference type="PANTHER" id="PTHR32266">
    <property type="entry name" value="NICOTIANAMINE SYNTHASE 3"/>
    <property type="match status" value="1"/>
</dbReference>
<dbReference type="RefSeq" id="XP_016605741.1">
    <property type="nucleotide sequence ID" value="XM_016755337.1"/>
</dbReference>
<dbReference type="GeneID" id="27690402"/>
<evidence type="ECO:0008006" key="6">
    <source>
        <dbReference type="Google" id="ProtNLM"/>
    </source>
</evidence>
<dbReference type="InParanoid" id="A0A0L0H9K8"/>
<dbReference type="GO" id="GO:0030418">
    <property type="term" value="P:nicotianamine biosynthetic process"/>
    <property type="evidence" value="ECO:0007669"/>
    <property type="project" value="InterPro"/>
</dbReference>
<dbReference type="PROSITE" id="PS51142">
    <property type="entry name" value="NAS"/>
    <property type="match status" value="1"/>
</dbReference>